<evidence type="ECO:0000259" key="4">
    <source>
        <dbReference type="PROSITE" id="PS50009"/>
    </source>
</evidence>
<dbReference type="InterPro" id="IPR036964">
    <property type="entry name" value="RASGEF_cat_dom_sf"/>
</dbReference>
<name>A0A8J6HS68_TENMO</name>
<dbReference type="SMART" id="SM00147">
    <property type="entry name" value="RasGEF"/>
    <property type="match status" value="1"/>
</dbReference>
<evidence type="ECO:0000313" key="6">
    <source>
        <dbReference type="Proteomes" id="UP000719412"/>
    </source>
</evidence>
<protein>
    <recommendedName>
        <fullName evidence="4">Ras-GEF domain-containing protein</fullName>
    </recommendedName>
</protein>
<dbReference type="PROSITE" id="PS50009">
    <property type="entry name" value="RASGEF_CAT"/>
    <property type="match status" value="1"/>
</dbReference>
<dbReference type="PANTHER" id="PTHR23113">
    <property type="entry name" value="GUANINE NUCLEOTIDE EXCHANGE FACTOR"/>
    <property type="match status" value="1"/>
</dbReference>
<dbReference type="GO" id="GO:0005085">
    <property type="term" value="F:guanyl-nucleotide exchange factor activity"/>
    <property type="evidence" value="ECO:0007669"/>
    <property type="project" value="UniProtKB-KW"/>
</dbReference>
<dbReference type="Pfam" id="PF00617">
    <property type="entry name" value="RasGEF"/>
    <property type="match status" value="1"/>
</dbReference>
<evidence type="ECO:0000256" key="2">
    <source>
        <dbReference type="PROSITE-ProRule" id="PRU00168"/>
    </source>
</evidence>
<keyword evidence="1 2" id="KW-0344">Guanine-nucleotide releasing factor</keyword>
<evidence type="ECO:0000256" key="3">
    <source>
        <dbReference type="SAM" id="MobiDB-lite"/>
    </source>
</evidence>
<dbReference type="GO" id="GO:0005886">
    <property type="term" value="C:plasma membrane"/>
    <property type="evidence" value="ECO:0007669"/>
    <property type="project" value="TreeGrafter"/>
</dbReference>
<dbReference type="SUPFAM" id="SSF48366">
    <property type="entry name" value="Ras GEF"/>
    <property type="match status" value="1"/>
</dbReference>
<keyword evidence="6" id="KW-1185">Reference proteome</keyword>
<sequence length="850" mass="97945">MKLLFSEYCDFEDMVLIESPFAQTTREGRGLRQVHLGLTPSKLVLATDVLPPVEKSCVRFLPGVDPDIETFELIAIYPIDCVNLSVFRRRKRQTIKAHFCNNRVFYFELGGFENRTMFWNLWCEKVKFLSPESGSSHSETSAATSSTASTLYLVDSKQVVKPNGLAQVWCKFGTGKAQSAPGPKWTDRYLYLGKSFDDRASAYRPVMDPPRISQFVRPRKLSHFSVNGNRPSRTDEVHIGDSYHINRFGSGIREGCTSALFLPAEDYIVPRRFSQTSGQSSAMYDDLQLSHHVLDTMEVMAEDGVRLWECNYDRNKRRHRRRYGFAPQPLFLYGLGPWNINPGAKYSIQVKRAVSVVTIRRQPVEAELRLPVTKRQLVATISCETLHHDKAKVNTQLTCGYVAVLEEISVKREFDRGPRRPVVFFWTPDYWYRPRSAKDAYQELQTHLTKINQYHQKTKRRRRLFRRRAPPRVESSESESDSSDQRSKYRKSKKRKSMVRFNMFGGKSRDVCDMALCCMVSTTDQEKAAKETSLQYLKRLLKVDVALSAWDFNSTTLAQQLTMVDRDLFLKISGIELGVLVSQQSSKNAPNVAAMVAFAHRISCLVASDILKNQSERMRARLIARFVTVAEKCHRISNFHSCRTVLFGLQSPAIYRLKATWAYVRKKHASKYQTFEFLCRLYRDPRLLDYQKTFFLSSQTTPYLPFVGDIVAKLLDRIPNYVIVKNKKSEAELKGLGAPCKDTSLFTKLLMSMKLVNFQNSSLSGSKMNERAGRKGLCDYFKPLDCYEDNRFKCLVETTEFLQQCQLSALHYSFMPNNLATDYLLKARYSEERDNFFQSFRVESVDCTED</sequence>
<organism evidence="5 6">
    <name type="scientific">Tenebrio molitor</name>
    <name type="common">Yellow mealworm beetle</name>
    <dbReference type="NCBI Taxonomy" id="7067"/>
    <lineage>
        <taxon>Eukaryota</taxon>
        <taxon>Metazoa</taxon>
        <taxon>Ecdysozoa</taxon>
        <taxon>Arthropoda</taxon>
        <taxon>Hexapoda</taxon>
        <taxon>Insecta</taxon>
        <taxon>Pterygota</taxon>
        <taxon>Neoptera</taxon>
        <taxon>Endopterygota</taxon>
        <taxon>Coleoptera</taxon>
        <taxon>Polyphaga</taxon>
        <taxon>Cucujiformia</taxon>
        <taxon>Tenebrionidae</taxon>
        <taxon>Tenebrio</taxon>
    </lineage>
</organism>
<dbReference type="Gene3D" id="1.10.840.10">
    <property type="entry name" value="Ras guanine-nucleotide exchange factors catalytic domain"/>
    <property type="match status" value="1"/>
</dbReference>
<dbReference type="InterPro" id="IPR001895">
    <property type="entry name" value="RASGEF_cat_dom"/>
</dbReference>
<dbReference type="InterPro" id="IPR023578">
    <property type="entry name" value="Ras_GEF_dom_sf"/>
</dbReference>
<feature type="compositionally biased region" description="Basic residues" evidence="3">
    <location>
        <begin position="456"/>
        <end position="470"/>
    </location>
</feature>
<dbReference type="PANTHER" id="PTHR23113:SF368">
    <property type="entry name" value="CELL DIVISION CONTROL PROTEIN 25"/>
    <property type="match status" value="1"/>
</dbReference>
<proteinExistence type="predicted"/>
<dbReference type="GO" id="GO:0007265">
    <property type="term" value="P:Ras protein signal transduction"/>
    <property type="evidence" value="ECO:0007669"/>
    <property type="project" value="TreeGrafter"/>
</dbReference>
<dbReference type="AlphaFoldDB" id="A0A8J6HS68"/>
<dbReference type="InterPro" id="IPR008937">
    <property type="entry name" value="Ras-like_GEF"/>
</dbReference>
<feature type="region of interest" description="Disordered" evidence="3">
    <location>
        <begin position="454"/>
        <end position="495"/>
    </location>
</feature>
<dbReference type="Proteomes" id="UP000719412">
    <property type="component" value="Unassembled WGS sequence"/>
</dbReference>
<accession>A0A8J6HS68</accession>
<evidence type="ECO:0000313" key="5">
    <source>
        <dbReference type="EMBL" id="KAH0819283.1"/>
    </source>
</evidence>
<gene>
    <name evidence="5" type="ORF">GEV33_003509</name>
</gene>
<comment type="caution">
    <text evidence="5">The sequence shown here is derived from an EMBL/GenBank/DDBJ whole genome shotgun (WGS) entry which is preliminary data.</text>
</comment>
<reference evidence="5" key="1">
    <citation type="journal article" date="2020" name="J Insects Food Feed">
        <title>The yellow mealworm (Tenebrio molitor) genome: a resource for the emerging insects as food and feed industry.</title>
        <authorList>
            <person name="Eriksson T."/>
            <person name="Andere A."/>
            <person name="Kelstrup H."/>
            <person name="Emery V."/>
            <person name="Picard C."/>
        </authorList>
    </citation>
    <scope>NUCLEOTIDE SEQUENCE</scope>
    <source>
        <strain evidence="5">Stoneville</strain>
        <tissue evidence="5">Whole head</tissue>
    </source>
</reference>
<dbReference type="EMBL" id="JABDTM020014969">
    <property type="protein sequence ID" value="KAH0819283.1"/>
    <property type="molecule type" value="Genomic_DNA"/>
</dbReference>
<reference evidence="5" key="2">
    <citation type="submission" date="2021-08" db="EMBL/GenBank/DDBJ databases">
        <authorList>
            <person name="Eriksson T."/>
        </authorList>
    </citation>
    <scope>NUCLEOTIDE SEQUENCE</scope>
    <source>
        <strain evidence="5">Stoneville</strain>
        <tissue evidence="5">Whole head</tissue>
    </source>
</reference>
<feature type="domain" description="Ras-GEF" evidence="4">
    <location>
        <begin position="553"/>
        <end position="790"/>
    </location>
</feature>
<evidence type="ECO:0000256" key="1">
    <source>
        <dbReference type="ARBA" id="ARBA00022658"/>
    </source>
</evidence>